<name>A0A918FCH7_9DEIO</name>
<dbReference type="EMBL" id="BMQL01000028">
    <property type="protein sequence ID" value="GGR22217.1"/>
    <property type="molecule type" value="Genomic_DNA"/>
</dbReference>
<dbReference type="Gene3D" id="3.40.50.720">
    <property type="entry name" value="NAD(P)-binding Rossmann-like Domain"/>
    <property type="match status" value="1"/>
</dbReference>
<feature type="domain" description="NAD(P)-binding" evidence="1">
    <location>
        <begin position="19"/>
        <end position="188"/>
    </location>
</feature>
<dbReference type="PANTHER" id="PTHR43162:SF1">
    <property type="entry name" value="PRESTALK A DIFFERENTIATION PROTEIN A"/>
    <property type="match status" value="1"/>
</dbReference>
<evidence type="ECO:0000259" key="1">
    <source>
        <dbReference type="Pfam" id="PF13460"/>
    </source>
</evidence>
<dbReference type="Gene3D" id="3.90.25.10">
    <property type="entry name" value="UDP-galactose 4-epimerase, domain 1"/>
    <property type="match status" value="1"/>
</dbReference>
<accession>A0A918FCH7</accession>
<reference evidence="2" key="1">
    <citation type="journal article" date="2014" name="Int. J. Syst. Evol. Microbiol.">
        <title>Complete genome sequence of Corynebacterium casei LMG S-19264T (=DSM 44701T), isolated from a smear-ripened cheese.</title>
        <authorList>
            <consortium name="US DOE Joint Genome Institute (JGI-PGF)"/>
            <person name="Walter F."/>
            <person name="Albersmeier A."/>
            <person name="Kalinowski J."/>
            <person name="Ruckert C."/>
        </authorList>
    </citation>
    <scope>NUCLEOTIDE SEQUENCE</scope>
    <source>
        <strain evidence="2">JCM 31311</strain>
    </source>
</reference>
<dbReference type="Proteomes" id="UP000603865">
    <property type="component" value="Unassembled WGS sequence"/>
</dbReference>
<evidence type="ECO:0000313" key="3">
    <source>
        <dbReference type="Proteomes" id="UP000603865"/>
    </source>
</evidence>
<dbReference type="InterPro" id="IPR036291">
    <property type="entry name" value="NAD(P)-bd_dom_sf"/>
</dbReference>
<dbReference type="RefSeq" id="WP_189092070.1">
    <property type="nucleotide sequence ID" value="NZ_BMQL01000028.1"/>
</dbReference>
<dbReference type="PANTHER" id="PTHR43162">
    <property type="match status" value="1"/>
</dbReference>
<dbReference type="InterPro" id="IPR016040">
    <property type="entry name" value="NAD(P)-bd_dom"/>
</dbReference>
<sequence>MTTQTGQTLPTVPPILVLGATGNVGGEIARQLLQAGVSFQVGVRQPGRVSFPDSVDVQRFDAADSSSYTVLSGIERLFLLWPPGTDMQRDVQPVIEAAAARGVQQVVFLSILGAEKIRVVPHRRAEQLLEASGMDWVFLRASYFMQNLSGVHRDDVRLRNEIFLPAGNGKTSFVDVRDVAAVAVHALLHGTRNVAYDLTGPQALDYDDVASIFSVTLGRRIRYTRPSALTFVRVSRQRGTSLSFALFMLAEYTAARLGLAGRVTQDIPELLGRPAIRLRRFAEDFRDAWL</sequence>
<dbReference type="AlphaFoldDB" id="A0A918FCH7"/>
<reference evidence="2" key="2">
    <citation type="submission" date="2020-09" db="EMBL/GenBank/DDBJ databases">
        <authorList>
            <person name="Sun Q."/>
            <person name="Ohkuma M."/>
        </authorList>
    </citation>
    <scope>NUCLEOTIDE SEQUENCE</scope>
    <source>
        <strain evidence="2">JCM 31311</strain>
    </source>
</reference>
<keyword evidence="3" id="KW-1185">Reference proteome</keyword>
<evidence type="ECO:0000313" key="2">
    <source>
        <dbReference type="EMBL" id="GGR22217.1"/>
    </source>
</evidence>
<protein>
    <submittedName>
        <fullName evidence="2">NAD(P)-dependent oxidoreductase</fullName>
    </submittedName>
</protein>
<dbReference type="InterPro" id="IPR051604">
    <property type="entry name" value="Ergot_Alk_Oxidoreductase"/>
</dbReference>
<proteinExistence type="predicted"/>
<gene>
    <name evidence="2" type="ORF">GCM10008957_37840</name>
</gene>
<dbReference type="Pfam" id="PF13460">
    <property type="entry name" value="NAD_binding_10"/>
    <property type="match status" value="1"/>
</dbReference>
<dbReference type="SUPFAM" id="SSF51735">
    <property type="entry name" value="NAD(P)-binding Rossmann-fold domains"/>
    <property type="match status" value="1"/>
</dbReference>
<comment type="caution">
    <text evidence="2">The sequence shown here is derived from an EMBL/GenBank/DDBJ whole genome shotgun (WGS) entry which is preliminary data.</text>
</comment>
<organism evidence="2 3">
    <name type="scientific">Deinococcus ruber</name>
    <dbReference type="NCBI Taxonomy" id="1848197"/>
    <lineage>
        <taxon>Bacteria</taxon>
        <taxon>Thermotogati</taxon>
        <taxon>Deinococcota</taxon>
        <taxon>Deinococci</taxon>
        <taxon>Deinococcales</taxon>
        <taxon>Deinococcaceae</taxon>
        <taxon>Deinococcus</taxon>
    </lineage>
</organism>